<dbReference type="AlphaFoldDB" id="A0A239BS08"/>
<keyword evidence="2 9" id="KW-0963">Cytoplasm</keyword>
<dbReference type="Pfam" id="PF04055">
    <property type="entry name" value="Radical_SAM"/>
    <property type="match status" value="1"/>
</dbReference>
<dbReference type="GO" id="GO:0009249">
    <property type="term" value="P:protein lipoylation"/>
    <property type="evidence" value="ECO:0007669"/>
    <property type="project" value="UniProtKB-UniRule"/>
</dbReference>
<organism evidence="11 12">
    <name type="scientific">Anaerovirgula multivorans</name>
    <dbReference type="NCBI Taxonomy" id="312168"/>
    <lineage>
        <taxon>Bacteria</taxon>
        <taxon>Bacillati</taxon>
        <taxon>Bacillota</taxon>
        <taxon>Clostridia</taxon>
        <taxon>Peptostreptococcales</taxon>
        <taxon>Natronincolaceae</taxon>
        <taxon>Anaerovirgula</taxon>
    </lineage>
</organism>
<dbReference type="GO" id="GO:0051539">
    <property type="term" value="F:4 iron, 4 sulfur cluster binding"/>
    <property type="evidence" value="ECO:0007669"/>
    <property type="project" value="UniProtKB-UniRule"/>
</dbReference>
<dbReference type="CDD" id="cd01335">
    <property type="entry name" value="Radical_SAM"/>
    <property type="match status" value="1"/>
</dbReference>
<dbReference type="SFLD" id="SFLDF00271">
    <property type="entry name" value="lipoyl_synthase"/>
    <property type="match status" value="1"/>
</dbReference>
<comment type="cofactor">
    <cofactor evidence="9">
        <name>[4Fe-4S] cluster</name>
        <dbReference type="ChEBI" id="CHEBI:49883"/>
    </cofactor>
    <text evidence="9">Binds 2 [4Fe-4S] clusters per subunit. One cluster is coordinated with 3 cysteines and an exchangeable S-adenosyl-L-methionine.</text>
</comment>
<dbReference type="Pfam" id="PF16881">
    <property type="entry name" value="LIAS_N"/>
    <property type="match status" value="1"/>
</dbReference>
<evidence type="ECO:0000256" key="9">
    <source>
        <dbReference type="HAMAP-Rule" id="MF_00206"/>
    </source>
</evidence>
<dbReference type="Proteomes" id="UP000198304">
    <property type="component" value="Unassembled WGS sequence"/>
</dbReference>
<evidence type="ECO:0000256" key="8">
    <source>
        <dbReference type="ARBA" id="ARBA00047326"/>
    </source>
</evidence>
<dbReference type="FunFam" id="3.20.20.70:FF:000040">
    <property type="entry name" value="Lipoyl synthase"/>
    <property type="match status" value="1"/>
</dbReference>
<evidence type="ECO:0000256" key="4">
    <source>
        <dbReference type="ARBA" id="ARBA00022691"/>
    </source>
</evidence>
<dbReference type="InterPro" id="IPR006638">
    <property type="entry name" value="Elp3/MiaA/NifB-like_rSAM"/>
</dbReference>
<feature type="domain" description="Radical SAM core" evidence="10">
    <location>
        <begin position="48"/>
        <end position="264"/>
    </location>
</feature>
<dbReference type="EC" id="2.8.1.8" evidence="9"/>
<name>A0A239BS08_9FIRM</name>
<dbReference type="InterPro" id="IPR031691">
    <property type="entry name" value="LIAS_N"/>
</dbReference>
<dbReference type="GO" id="GO:0005737">
    <property type="term" value="C:cytoplasm"/>
    <property type="evidence" value="ECO:0007669"/>
    <property type="project" value="UniProtKB-SubCell"/>
</dbReference>
<comment type="function">
    <text evidence="9">Catalyzes the radical-mediated insertion of two sulfur atoms into the C-6 and C-8 positions of the octanoyl moiety bound to the lipoyl domains of lipoate-dependent enzymes, thereby converting the octanoylated domains into lipoylated derivatives.</text>
</comment>
<evidence type="ECO:0000256" key="5">
    <source>
        <dbReference type="ARBA" id="ARBA00022723"/>
    </source>
</evidence>
<dbReference type="UniPathway" id="UPA00538">
    <property type="reaction ID" value="UER00593"/>
</dbReference>
<keyword evidence="1 9" id="KW-0004">4Fe-4S</keyword>
<dbReference type="GO" id="GO:0046872">
    <property type="term" value="F:metal ion binding"/>
    <property type="evidence" value="ECO:0007669"/>
    <property type="project" value="UniProtKB-KW"/>
</dbReference>
<dbReference type="HAMAP" id="MF_00206">
    <property type="entry name" value="Lipoyl_synth"/>
    <property type="match status" value="1"/>
</dbReference>
<evidence type="ECO:0000256" key="1">
    <source>
        <dbReference type="ARBA" id="ARBA00022485"/>
    </source>
</evidence>
<reference evidence="11 12" key="1">
    <citation type="submission" date="2017-06" db="EMBL/GenBank/DDBJ databases">
        <authorList>
            <person name="Kim H.J."/>
            <person name="Triplett B.A."/>
        </authorList>
    </citation>
    <scope>NUCLEOTIDE SEQUENCE [LARGE SCALE GENOMIC DNA]</scope>
    <source>
        <strain evidence="11 12">SCA</strain>
    </source>
</reference>
<dbReference type="NCBIfam" id="NF004019">
    <property type="entry name" value="PRK05481.1"/>
    <property type="match status" value="1"/>
</dbReference>
<evidence type="ECO:0000256" key="2">
    <source>
        <dbReference type="ARBA" id="ARBA00022490"/>
    </source>
</evidence>
<feature type="binding site" evidence="9">
    <location>
        <position position="36"/>
    </location>
    <ligand>
        <name>[4Fe-4S] cluster</name>
        <dbReference type="ChEBI" id="CHEBI:49883"/>
        <label>1</label>
    </ligand>
</feature>
<keyword evidence="6 9" id="KW-0408">Iron</keyword>
<dbReference type="PANTHER" id="PTHR10949:SF0">
    <property type="entry name" value="LIPOYL SYNTHASE, MITOCHONDRIAL"/>
    <property type="match status" value="1"/>
</dbReference>
<dbReference type="InterPro" id="IPR058240">
    <property type="entry name" value="rSAM_sf"/>
</dbReference>
<keyword evidence="5 9" id="KW-0479">Metal-binding</keyword>
<dbReference type="SUPFAM" id="SSF102114">
    <property type="entry name" value="Radical SAM enzymes"/>
    <property type="match status" value="1"/>
</dbReference>
<dbReference type="PANTHER" id="PTHR10949">
    <property type="entry name" value="LIPOYL SYNTHASE"/>
    <property type="match status" value="1"/>
</dbReference>
<keyword evidence="3 9" id="KW-0808">Transferase</keyword>
<feature type="binding site" evidence="9">
    <location>
        <position position="47"/>
    </location>
    <ligand>
        <name>[4Fe-4S] cluster</name>
        <dbReference type="ChEBI" id="CHEBI:49883"/>
        <label>1</label>
    </ligand>
</feature>
<dbReference type="NCBIfam" id="TIGR00510">
    <property type="entry name" value="lipA"/>
    <property type="match status" value="1"/>
</dbReference>
<dbReference type="SFLD" id="SFLDG01058">
    <property type="entry name" value="lipoyl_synthase_like"/>
    <property type="match status" value="1"/>
</dbReference>
<keyword evidence="7 9" id="KW-0411">Iron-sulfur</keyword>
<dbReference type="GO" id="GO:0016992">
    <property type="term" value="F:lipoate synthase activity"/>
    <property type="evidence" value="ECO:0007669"/>
    <property type="project" value="UniProtKB-UniRule"/>
</dbReference>
<dbReference type="PROSITE" id="PS51918">
    <property type="entry name" value="RADICAL_SAM"/>
    <property type="match status" value="1"/>
</dbReference>
<keyword evidence="12" id="KW-1185">Reference proteome</keyword>
<dbReference type="EMBL" id="FZOJ01000004">
    <property type="protein sequence ID" value="SNS10198.1"/>
    <property type="molecule type" value="Genomic_DNA"/>
</dbReference>
<feature type="binding site" evidence="9">
    <location>
        <position position="66"/>
    </location>
    <ligand>
        <name>[4Fe-4S] cluster</name>
        <dbReference type="ChEBI" id="CHEBI:49883"/>
        <label>2</label>
        <note>4Fe-4S-S-AdoMet</note>
    </ligand>
</feature>
<evidence type="ECO:0000313" key="11">
    <source>
        <dbReference type="EMBL" id="SNS10198.1"/>
    </source>
</evidence>
<evidence type="ECO:0000259" key="10">
    <source>
        <dbReference type="PROSITE" id="PS51918"/>
    </source>
</evidence>
<dbReference type="PIRSF" id="PIRSF005963">
    <property type="entry name" value="Lipoyl_synth"/>
    <property type="match status" value="1"/>
</dbReference>
<accession>A0A239BS08</accession>
<feature type="binding site" evidence="9">
    <location>
        <position position="275"/>
    </location>
    <ligand>
        <name>[4Fe-4S] cluster</name>
        <dbReference type="ChEBI" id="CHEBI:49883"/>
        <label>1</label>
    </ligand>
</feature>
<dbReference type="NCBIfam" id="NF009544">
    <property type="entry name" value="PRK12928.1"/>
    <property type="match status" value="1"/>
</dbReference>
<feature type="binding site" evidence="9">
    <location>
        <position position="69"/>
    </location>
    <ligand>
        <name>[4Fe-4S] cluster</name>
        <dbReference type="ChEBI" id="CHEBI:49883"/>
        <label>2</label>
        <note>4Fe-4S-S-AdoMet</note>
    </ligand>
</feature>
<sequence>MTIDRKPSWLTKKIPNQKSLYAMENMLKGLSLHTVCEGANCPNIGECFENKTATFMILGKQCTRNCRFCAVSKDSPEELDREEPENVAKAVKELGLKHVVITSVTRDDLKDGGAHHFVHTIKEIRRNNVNTTIEVLIPDFNGNKDALQKIIDVEPEILNHNLETVPFLYKTVRPEGNYKRSLKILEIAKRENPRIITKTGLMLGLGENEEEVTLVMEDLLQVGCDILTLGQYLQPTKKHIQVAEYISPEKFQYYKEKAIKKGLKYVASGPFVRSSYKAIEGYNILSGE</sequence>
<keyword evidence="4 9" id="KW-0949">S-adenosyl-L-methionine</keyword>
<evidence type="ECO:0000256" key="6">
    <source>
        <dbReference type="ARBA" id="ARBA00023004"/>
    </source>
</evidence>
<gene>
    <name evidence="9" type="primary">lipA</name>
    <name evidence="11" type="ORF">SAMN05446037_100478</name>
</gene>
<comment type="subcellular location">
    <subcellularLocation>
        <location evidence="9">Cytoplasm</location>
    </subcellularLocation>
</comment>
<protein>
    <recommendedName>
        <fullName evidence="9">Lipoyl synthase</fullName>
        <ecNumber evidence="9">2.8.1.8</ecNumber>
    </recommendedName>
    <alternativeName>
        <fullName evidence="9">Lip-syn</fullName>
        <shortName evidence="9">LS</shortName>
    </alternativeName>
    <alternativeName>
        <fullName evidence="9">Lipoate synthase</fullName>
    </alternativeName>
    <alternativeName>
        <fullName evidence="9">Lipoic acid synthase</fullName>
    </alternativeName>
    <alternativeName>
        <fullName evidence="9">Sulfur insertion protein LipA</fullName>
    </alternativeName>
</protein>
<dbReference type="InterPro" id="IPR013785">
    <property type="entry name" value="Aldolase_TIM"/>
</dbReference>
<evidence type="ECO:0000313" key="12">
    <source>
        <dbReference type="Proteomes" id="UP000198304"/>
    </source>
</evidence>
<feature type="binding site" evidence="9">
    <location>
        <position position="62"/>
    </location>
    <ligand>
        <name>[4Fe-4S] cluster</name>
        <dbReference type="ChEBI" id="CHEBI:49883"/>
        <label>2</label>
        <note>4Fe-4S-S-AdoMet</note>
    </ligand>
</feature>
<dbReference type="Gene3D" id="3.20.20.70">
    <property type="entry name" value="Aldolase class I"/>
    <property type="match status" value="1"/>
</dbReference>
<dbReference type="SMART" id="SM00729">
    <property type="entry name" value="Elp3"/>
    <property type="match status" value="1"/>
</dbReference>
<evidence type="ECO:0000256" key="7">
    <source>
        <dbReference type="ARBA" id="ARBA00023014"/>
    </source>
</evidence>
<evidence type="ECO:0000256" key="3">
    <source>
        <dbReference type="ARBA" id="ARBA00022679"/>
    </source>
</evidence>
<proteinExistence type="inferred from homology"/>
<comment type="catalytic activity">
    <reaction evidence="8 9">
        <text>[[Fe-S] cluster scaffold protein carrying a second [4Fe-4S](2+) cluster] + N(6)-octanoyl-L-lysyl-[protein] + 2 oxidized [2Fe-2S]-[ferredoxin] + 2 S-adenosyl-L-methionine + 4 H(+) = [[Fe-S] cluster scaffold protein] + N(6)-[(R)-dihydrolipoyl]-L-lysyl-[protein] + 4 Fe(3+) + 2 hydrogen sulfide + 2 5'-deoxyadenosine + 2 L-methionine + 2 reduced [2Fe-2S]-[ferredoxin]</text>
        <dbReference type="Rhea" id="RHEA:16585"/>
        <dbReference type="Rhea" id="RHEA-COMP:9928"/>
        <dbReference type="Rhea" id="RHEA-COMP:10000"/>
        <dbReference type="Rhea" id="RHEA-COMP:10001"/>
        <dbReference type="Rhea" id="RHEA-COMP:10475"/>
        <dbReference type="Rhea" id="RHEA-COMP:14568"/>
        <dbReference type="Rhea" id="RHEA-COMP:14569"/>
        <dbReference type="ChEBI" id="CHEBI:15378"/>
        <dbReference type="ChEBI" id="CHEBI:17319"/>
        <dbReference type="ChEBI" id="CHEBI:29034"/>
        <dbReference type="ChEBI" id="CHEBI:29919"/>
        <dbReference type="ChEBI" id="CHEBI:33722"/>
        <dbReference type="ChEBI" id="CHEBI:33737"/>
        <dbReference type="ChEBI" id="CHEBI:33738"/>
        <dbReference type="ChEBI" id="CHEBI:57844"/>
        <dbReference type="ChEBI" id="CHEBI:59789"/>
        <dbReference type="ChEBI" id="CHEBI:78809"/>
        <dbReference type="ChEBI" id="CHEBI:83100"/>
        <dbReference type="EC" id="2.8.1.8"/>
    </reaction>
</comment>
<feature type="binding site" evidence="9">
    <location>
        <position position="41"/>
    </location>
    <ligand>
        <name>[4Fe-4S] cluster</name>
        <dbReference type="ChEBI" id="CHEBI:49883"/>
        <label>1</label>
    </ligand>
</feature>
<dbReference type="SFLD" id="SFLDS00029">
    <property type="entry name" value="Radical_SAM"/>
    <property type="match status" value="1"/>
</dbReference>
<comment type="similarity">
    <text evidence="9">Belongs to the radical SAM superfamily. Lipoyl synthase family.</text>
</comment>
<dbReference type="RefSeq" id="WP_330396984.1">
    <property type="nucleotide sequence ID" value="NZ_FZOJ01000004.1"/>
</dbReference>
<dbReference type="InterPro" id="IPR003698">
    <property type="entry name" value="Lipoyl_synth"/>
</dbReference>
<comment type="pathway">
    <text evidence="9">Protein modification; protein lipoylation via endogenous pathway; protein N(6)-(lipoyl)lysine from octanoyl-[acyl-carrier-protein]: step 2/2.</text>
</comment>
<dbReference type="InterPro" id="IPR007197">
    <property type="entry name" value="rSAM"/>
</dbReference>